<dbReference type="GO" id="GO:0005737">
    <property type="term" value="C:cytoplasm"/>
    <property type="evidence" value="ECO:0007669"/>
    <property type="project" value="TreeGrafter"/>
</dbReference>
<name>A0AAD2FZQ3_9STRA</name>
<dbReference type="EMBL" id="CAKOGP040001980">
    <property type="protein sequence ID" value="CAJ1958514.1"/>
    <property type="molecule type" value="Genomic_DNA"/>
</dbReference>
<accession>A0AAD2FZQ3</accession>
<dbReference type="Pfam" id="PF01812">
    <property type="entry name" value="5-FTHF_cyc-lig"/>
    <property type="match status" value="1"/>
</dbReference>
<feature type="region of interest" description="Disordered" evidence="1">
    <location>
        <begin position="301"/>
        <end position="365"/>
    </location>
</feature>
<dbReference type="InterPro" id="IPR024185">
    <property type="entry name" value="FTHF_cligase-like_sf"/>
</dbReference>
<evidence type="ECO:0000313" key="2">
    <source>
        <dbReference type="EMBL" id="CAJ1958514.1"/>
    </source>
</evidence>
<dbReference type="Gene3D" id="3.40.50.10420">
    <property type="entry name" value="NagB/RpiA/CoA transferase-like"/>
    <property type="match status" value="1"/>
</dbReference>
<dbReference type="Proteomes" id="UP001295423">
    <property type="component" value="Unassembled WGS sequence"/>
</dbReference>
<feature type="compositionally biased region" description="Polar residues" evidence="1">
    <location>
        <begin position="354"/>
        <end position="365"/>
    </location>
</feature>
<evidence type="ECO:0000313" key="3">
    <source>
        <dbReference type="Proteomes" id="UP001295423"/>
    </source>
</evidence>
<organism evidence="2 3">
    <name type="scientific">Cylindrotheca closterium</name>
    <dbReference type="NCBI Taxonomy" id="2856"/>
    <lineage>
        <taxon>Eukaryota</taxon>
        <taxon>Sar</taxon>
        <taxon>Stramenopiles</taxon>
        <taxon>Ochrophyta</taxon>
        <taxon>Bacillariophyta</taxon>
        <taxon>Bacillariophyceae</taxon>
        <taxon>Bacillariophycidae</taxon>
        <taxon>Bacillariales</taxon>
        <taxon>Bacillariaceae</taxon>
        <taxon>Cylindrotheca</taxon>
    </lineage>
</organism>
<dbReference type="PANTHER" id="PTHR13017">
    <property type="entry name" value="5-FORMYLTETRAHYDROFOLATE CYCLO-LIGASE-RELATED"/>
    <property type="match status" value="1"/>
</dbReference>
<protein>
    <recommendedName>
        <fullName evidence="4">Methenyltetrahydrofolate synthase domain-containing protein</fullName>
    </recommendedName>
</protein>
<dbReference type="PANTHER" id="PTHR13017:SF0">
    <property type="entry name" value="METHENYLTETRAHYDROFOLATE SYNTHASE DOMAIN-CONTAINING PROTEIN"/>
    <property type="match status" value="1"/>
</dbReference>
<sequence>MTQPQKACSKGSSAQEKEVFDEVTYEADRLAKDEEAMQAMKEKSEEEFSKLRTPWKWTIRKRIWDLMEAKDIAQYPRPVHHRIPNFVGADEAAARLTELPEFQQAACIKVNPDTPQRPVRHAVLEQGKTLLTPQPRLRTGFFSTLSMDTLPGVEINGCTNSKGVAKFGTQVTLHDKYTVDLVVVGSTAVCPNTGARVGKGEGFAELEWGILSQMGNLSAQNCLVVTTCHDIQVVEPDSEDGGIPADSLTKHDVPVDIIVTPTRIIRVPNRAPKPSGIMWDLLSPQKLAQIKVLRQLKRDIEERDGTQLPSGPEEVLPPIASRNNRSKNNGQKKQTNGKGRRRRPRNSNNKSGRTSNNNSQRETAS</sequence>
<reference evidence="2" key="1">
    <citation type="submission" date="2023-08" db="EMBL/GenBank/DDBJ databases">
        <authorList>
            <person name="Audoor S."/>
            <person name="Bilcke G."/>
        </authorList>
    </citation>
    <scope>NUCLEOTIDE SEQUENCE</scope>
</reference>
<dbReference type="AlphaFoldDB" id="A0AAD2FZQ3"/>
<evidence type="ECO:0008006" key="4">
    <source>
        <dbReference type="Google" id="ProtNLM"/>
    </source>
</evidence>
<feature type="compositionally biased region" description="Low complexity" evidence="1">
    <location>
        <begin position="327"/>
        <end position="337"/>
    </location>
</feature>
<gene>
    <name evidence="2" type="ORF">CYCCA115_LOCUS17214</name>
</gene>
<keyword evidence="3" id="KW-1185">Reference proteome</keyword>
<evidence type="ECO:0000256" key="1">
    <source>
        <dbReference type="SAM" id="MobiDB-lite"/>
    </source>
</evidence>
<comment type="caution">
    <text evidence="2">The sequence shown here is derived from an EMBL/GenBank/DDBJ whole genome shotgun (WGS) entry which is preliminary data.</text>
</comment>
<proteinExistence type="predicted"/>
<dbReference type="InterPro" id="IPR002698">
    <property type="entry name" value="FTHF_cligase"/>
</dbReference>
<dbReference type="SUPFAM" id="SSF100950">
    <property type="entry name" value="NagB/RpiA/CoA transferase-like"/>
    <property type="match status" value="1"/>
</dbReference>
<dbReference type="InterPro" id="IPR037171">
    <property type="entry name" value="NagB/RpiA_transferase-like"/>
</dbReference>